<dbReference type="GO" id="GO:0005324">
    <property type="term" value="F:long-chain fatty acid transmembrane transporter activity"/>
    <property type="evidence" value="ECO:0007669"/>
    <property type="project" value="TreeGrafter"/>
</dbReference>
<keyword evidence="8" id="KW-0443">Lipid metabolism</keyword>
<comment type="similarity">
    <text evidence="2">Belongs to the ATP-dependent AMP-binding enzyme family.</text>
</comment>
<evidence type="ECO:0000256" key="6">
    <source>
        <dbReference type="ARBA" id="ARBA00022692"/>
    </source>
</evidence>
<evidence type="ECO:0000256" key="20">
    <source>
        <dbReference type="ARBA" id="ARBA00068795"/>
    </source>
</evidence>
<evidence type="ECO:0000256" key="21">
    <source>
        <dbReference type="ARBA" id="ARBA00078285"/>
    </source>
</evidence>
<dbReference type="FunFam" id="3.40.50.12780:FF:000019">
    <property type="entry name" value="Long-chain fatty acid transporter"/>
    <property type="match status" value="1"/>
</dbReference>
<feature type="domain" description="AMP-dependent synthetase/ligase" evidence="23">
    <location>
        <begin position="94"/>
        <end position="440"/>
    </location>
</feature>
<dbReference type="Gene3D" id="3.30.300.30">
    <property type="match status" value="1"/>
</dbReference>
<feature type="transmembrane region" description="Helical" evidence="22">
    <location>
        <begin position="35"/>
        <end position="56"/>
    </location>
</feature>
<dbReference type="AlphaFoldDB" id="A0AAN8XGK0"/>
<evidence type="ECO:0000259" key="24">
    <source>
        <dbReference type="Pfam" id="PF13193"/>
    </source>
</evidence>
<feature type="transmembrane region" description="Helical" evidence="22">
    <location>
        <begin position="150"/>
        <end position="170"/>
    </location>
</feature>
<dbReference type="PROSITE" id="PS00455">
    <property type="entry name" value="AMP_BINDING"/>
    <property type="match status" value="1"/>
</dbReference>
<gene>
    <name evidence="25" type="ORF">SK128_013204</name>
</gene>
<evidence type="ECO:0000256" key="17">
    <source>
        <dbReference type="ARBA" id="ARBA00046271"/>
    </source>
</evidence>
<evidence type="ECO:0000313" key="25">
    <source>
        <dbReference type="EMBL" id="KAK7082496.1"/>
    </source>
</evidence>
<evidence type="ECO:0000256" key="1">
    <source>
        <dbReference type="ARBA" id="ARBA00004651"/>
    </source>
</evidence>
<keyword evidence="7" id="KW-0547">Nucleotide-binding</keyword>
<dbReference type="EC" id="6.2.1.3" evidence="14"/>
<evidence type="ECO:0000256" key="16">
    <source>
        <dbReference type="ARBA" id="ARBA00041297"/>
    </source>
</evidence>
<reference evidence="25 26" key="1">
    <citation type="submission" date="2023-11" db="EMBL/GenBank/DDBJ databases">
        <title>Halocaridina rubra genome assembly.</title>
        <authorList>
            <person name="Smith C."/>
        </authorList>
    </citation>
    <scope>NUCLEOTIDE SEQUENCE [LARGE SCALE GENOMIC DNA]</scope>
    <source>
        <strain evidence="25">EP-1</strain>
        <tissue evidence="25">Whole</tissue>
    </source>
</reference>
<keyword evidence="11" id="KW-0445">Lipid transport</keyword>
<protein>
    <recommendedName>
        <fullName evidence="20">Very long-chain fatty acid transport protein</fullName>
        <ecNumber evidence="14">6.2.1.3</ecNumber>
    </recommendedName>
    <alternativeName>
        <fullName evidence="16">Long-chain-fatty-acid--CoA ligase</fullName>
    </alternativeName>
    <alternativeName>
        <fullName evidence="21">Very-long-chain acyl-CoA synthetase</fullName>
    </alternativeName>
</protein>
<evidence type="ECO:0000256" key="18">
    <source>
        <dbReference type="ARBA" id="ARBA00048666"/>
    </source>
</evidence>
<dbReference type="GO" id="GO:0044539">
    <property type="term" value="P:long-chain fatty acid import into cell"/>
    <property type="evidence" value="ECO:0007669"/>
    <property type="project" value="TreeGrafter"/>
</dbReference>
<keyword evidence="8" id="KW-0276">Fatty acid metabolism</keyword>
<evidence type="ECO:0000256" key="4">
    <source>
        <dbReference type="ARBA" id="ARBA00022475"/>
    </source>
</evidence>
<evidence type="ECO:0000256" key="13">
    <source>
        <dbReference type="ARBA" id="ARBA00023140"/>
    </source>
</evidence>
<dbReference type="GO" id="GO:0005524">
    <property type="term" value="F:ATP binding"/>
    <property type="evidence" value="ECO:0007669"/>
    <property type="project" value="UniProtKB-KW"/>
</dbReference>
<evidence type="ECO:0000256" key="12">
    <source>
        <dbReference type="ARBA" id="ARBA00023136"/>
    </source>
</evidence>
<comment type="catalytic activity">
    <reaction evidence="15">
        <text>a very long-chain fatty acid + ATP + CoA = a very long-chain fatty acyl-CoA + AMP + diphosphate</text>
        <dbReference type="Rhea" id="RHEA:54536"/>
        <dbReference type="ChEBI" id="CHEBI:30616"/>
        <dbReference type="ChEBI" id="CHEBI:33019"/>
        <dbReference type="ChEBI" id="CHEBI:57287"/>
        <dbReference type="ChEBI" id="CHEBI:58950"/>
        <dbReference type="ChEBI" id="CHEBI:138261"/>
        <dbReference type="ChEBI" id="CHEBI:456215"/>
    </reaction>
    <physiologicalReaction direction="left-to-right" evidence="15">
        <dbReference type="Rhea" id="RHEA:54537"/>
    </physiologicalReaction>
</comment>
<evidence type="ECO:0000256" key="8">
    <source>
        <dbReference type="ARBA" id="ARBA00022832"/>
    </source>
</evidence>
<evidence type="ECO:0000256" key="19">
    <source>
        <dbReference type="ARBA" id="ARBA00060276"/>
    </source>
</evidence>
<evidence type="ECO:0000256" key="2">
    <source>
        <dbReference type="ARBA" id="ARBA00006432"/>
    </source>
</evidence>
<dbReference type="InterPro" id="IPR025110">
    <property type="entry name" value="AMP-bd_C"/>
</dbReference>
<dbReference type="GO" id="GO:0005886">
    <property type="term" value="C:plasma membrane"/>
    <property type="evidence" value="ECO:0007669"/>
    <property type="project" value="UniProtKB-SubCell"/>
</dbReference>
<dbReference type="PANTHER" id="PTHR43107">
    <property type="entry name" value="LONG-CHAIN FATTY ACID TRANSPORT PROTEIN"/>
    <property type="match status" value="1"/>
</dbReference>
<dbReference type="Gene3D" id="3.40.50.12780">
    <property type="entry name" value="N-terminal domain of ligase-like"/>
    <property type="match status" value="1"/>
</dbReference>
<keyword evidence="4" id="KW-1003">Cell membrane</keyword>
<dbReference type="PANTHER" id="PTHR43107:SF15">
    <property type="entry name" value="FATTY ACID TRANSPORT PROTEIN 3, ISOFORM A"/>
    <property type="match status" value="1"/>
</dbReference>
<dbReference type="Pfam" id="PF13193">
    <property type="entry name" value="AMP-binding_C"/>
    <property type="match status" value="1"/>
</dbReference>
<comment type="catalytic activity">
    <reaction evidence="18">
        <text>tetracosanoate + ATP + CoA = tetracosanoyl-CoA + AMP + diphosphate</text>
        <dbReference type="Rhea" id="RHEA:33639"/>
        <dbReference type="ChEBI" id="CHEBI:30616"/>
        <dbReference type="ChEBI" id="CHEBI:31014"/>
        <dbReference type="ChEBI" id="CHEBI:33019"/>
        <dbReference type="ChEBI" id="CHEBI:57287"/>
        <dbReference type="ChEBI" id="CHEBI:65052"/>
        <dbReference type="ChEBI" id="CHEBI:456215"/>
    </reaction>
    <physiologicalReaction direction="left-to-right" evidence="18">
        <dbReference type="Rhea" id="RHEA:33640"/>
    </physiologicalReaction>
</comment>
<dbReference type="GO" id="GO:0005789">
    <property type="term" value="C:endoplasmic reticulum membrane"/>
    <property type="evidence" value="ECO:0007669"/>
    <property type="project" value="TreeGrafter"/>
</dbReference>
<proteinExistence type="inferred from homology"/>
<keyword evidence="3" id="KW-0813">Transport</keyword>
<feature type="domain" description="AMP-binding enzyme C-terminal" evidence="24">
    <location>
        <begin position="531"/>
        <end position="606"/>
    </location>
</feature>
<dbReference type="InterPro" id="IPR045851">
    <property type="entry name" value="AMP-bd_C_sf"/>
</dbReference>
<evidence type="ECO:0000256" key="7">
    <source>
        <dbReference type="ARBA" id="ARBA00022741"/>
    </source>
</evidence>
<organism evidence="25 26">
    <name type="scientific">Halocaridina rubra</name>
    <name type="common">Hawaiian red shrimp</name>
    <dbReference type="NCBI Taxonomy" id="373956"/>
    <lineage>
        <taxon>Eukaryota</taxon>
        <taxon>Metazoa</taxon>
        <taxon>Ecdysozoa</taxon>
        <taxon>Arthropoda</taxon>
        <taxon>Crustacea</taxon>
        <taxon>Multicrustacea</taxon>
        <taxon>Malacostraca</taxon>
        <taxon>Eumalacostraca</taxon>
        <taxon>Eucarida</taxon>
        <taxon>Decapoda</taxon>
        <taxon>Pleocyemata</taxon>
        <taxon>Caridea</taxon>
        <taxon>Atyoidea</taxon>
        <taxon>Atyidae</taxon>
        <taxon>Halocaridina</taxon>
    </lineage>
</organism>
<comment type="caution">
    <text evidence="25">The sequence shown here is derived from an EMBL/GenBank/DDBJ whole genome shotgun (WGS) entry which is preliminary data.</text>
</comment>
<evidence type="ECO:0000256" key="11">
    <source>
        <dbReference type="ARBA" id="ARBA00023055"/>
    </source>
</evidence>
<dbReference type="NCBIfam" id="NF006134">
    <property type="entry name" value="PRK08279.1"/>
    <property type="match status" value="1"/>
</dbReference>
<evidence type="ECO:0000313" key="26">
    <source>
        <dbReference type="Proteomes" id="UP001381693"/>
    </source>
</evidence>
<dbReference type="Pfam" id="PF00501">
    <property type="entry name" value="AMP-binding"/>
    <property type="match status" value="1"/>
</dbReference>
<keyword evidence="12 22" id="KW-0472">Membrane</keyword>
<sequence>MSKAAIIVGIISALWIGGRQGIVIAGLTIPYLSTLQLMLVAFALWVVTGGHYWLWIAYKTLPRDLKAGARFFKVRSKLLIAQLRDLSVPKLFMENVRKNPNKVALIFEGREWTFAQIDEYSNRVGNFLVEQGLKHGDCVSLFMRNRPEYVCIWLGCAKVGVIPALINFNLRHVSLTHSIKVADSKAVICGVELQDAIAEVQNDLDIQIYVSGSGNNAPNLKGAKNLDPLLSASNPTPPPQLDTVKYNDKLIYIYTSGTTGLPKAAIIKHAKFMFFVFGVHHMLGLTEDEIIYNPLPLYHSAGGMIGMGQVLLFNNTAVIREKFSASKFWVEAKKYNCTVGQYVGELCRYLLNTPSVPEETQHKVKVMFGNGVRAQNWEHFTSRFKMPFIAEFYGATEGIANIVNMEGKPGCCGFLPVILPHVMPCYLIKVDEETGEPLRDAKGMCIRCKPGSGESGEFVGVISRRDPVRDFQGYADKKATDKKIVRDVIRKGDMAFRSGDILIQDEFGYLYFLDRTGDTFRWRGENVSSTEVEGVVSLAADNKDAVVYGVEVPGAEGRAGMAAIVDPENKMNMEEVVKGIKKHLPVYARPLFVRVIKEIDVTGTFKLKKLALQKEGFNPNVIKDKMYYLNNKLGKYVDLSPELYSKIEGGEMGL</sequence>
<dbReference type="EMBL" id="JAXCGZ010003995">
    <property type="protein sequence ID" value="KAK7082496.1"/>
    <property type="molecule type" value="Genomic_DNA"/>
</dbReference>
<evidence type="ECO:0000256" key="10">
    <source>
        <dbReference type="ARBA" id="ARBA00022989"/>
    </source>
</evidence>
<evidence type="ECO:0000256" key="9">
    <source>
        <dbReference type="ARBA" id="ARBA00022840"/>
    </source>
</evidence>
<keyword evidence="10 22" id="KW-1133">Transmembrane helix</keyword>
<evidence type="ECO:0000256" key="15">
    <source>
        <dbReference type="ARBA" id="ARBA00036527"/>
    </source>
</evidence>
<dbReference type="FunFam" id="3.30.300.30:FF:000002">
    <property type="entry name" value="Long-chain fatty acid transport protein 1"/>
    <property type="match status" value="1"/>
</dbReference>
<dbReference type="GO" id="GO:0005778">
    <property type="term" value="C:peroxisomal membrane"/>
    <property type="evidence" value="ECO:0007669"/>
    <property type="project" value="UniProtKB-SubCell"/>
</dbReference>
<keyword evidence="26" id="KW-1185">Reference proteome</keyword>
<dbReference type="Proteomes" id="UP001381693">
    <property type="component" value="Unassembled WGS sequence"/>
</dbReference>
<dbReference type="InterPro" id="IPR000873">
    <property type="entry name" value="AMP-dep_synth/lig_dom"/>
</dbReference>
<evidence type="ECO:0000256" key="3">
    <source>
        <dbReference type="ARBA" id="ARBA00022448"/>
    </source>
</evidence>
<keyword evidence="13" id="KW-0576">Peroxisome</keyword>
<evidence type="ECO:0000259" key="23">
    <source>
        <dbReference type="Pfam" id="PF00501"/>
    </source>
</evidence>
<keyword evidence="6 22" id="KW-0812">Transmembrane</keyword>
<accession>A0AAN8XGK0</accession>
<keyword evidence="5" id="KW-0436">Ligase</keyword>
<keyword evidence="9" id="KW-0067">ATP-binding</keyword>
<evidence type="ECO:0000256" key="5">
    <source>
        <dbReference type="ARBA" id="ARBA00022598"/>
    </source>
</evidence>
<dbReference type="InterPro" id="IPR042099">
    <property type="entry name" value="ANL_N_sf"/>
</dbReference>
<dbReference type="GO" id="GO:0004467">
    <property type="term" value="F:long-chain fatty acid-CoA ligase activity"/>
    <property type="evidence" value="ECO:0007669"/>
    <property type="project" value="UniProtKB-EC"/>
</dbReference>
<comment type="function">
    <text evidence="19">Acyl-CoA synthetase required for both the import of long chain fatty acids (LCFAs) (C14-C18) and the activation very long chain fatty acids (VLCFAs) (C20-C26) by esterification of the fatty acids into metabolically active CoA-thioesters for subsequent degradation or incorporation into phospholipids. The transport and fatty acyl-CoA synthetase activities are genetically separable and are thus independent activities. Esterifies VLCFAs in the peroxisome matrix. The VLCFAs are actively transported into peroxisomes by a PXA1-PXA2 heterodimeric transporter in the peroxisomal membrane.</text>
</comment>
<evidence type="ECO:0000256" key="22">
    <source>
        <dbReference type="SAM" id="Phobius"/>
    </source>
</evidence>
<dbReference type="InterPro" id="IPR020845">
    <property type="entry name" value="AMP-binding_CS"/>
</dbReference>
<name>A0AAN8XGK0_HALRR</name>
<dbReference type="SUPFAM" id="SSF56801">
    <property type="entry name" value="Acetyl-CoA synthetase-like"/>
    <property type="match status" value="1"/>
</dbReference>
<comment type="subcellular location">
    <subcellularLocation>
        <location evidence="1">Cell membrane</location>
        <topology evidence="1">Multi-pass membrane protein</topology>
    </subcellularLocation>
    <subcellularLocation>
        <location evidence="17">Peroxisome membrane</location>
    </subcellularLocation>
</comment>
<evidence type="ECO:0000256" key="14">
    <source>
        <dbReference type="ARBA" id="ARBA00026121"/>
    </source>
</evidence>